<accession>A0A328U5H7</accession>
<dbReference type="PANTHER" id="PTHR43744">
    <property type="entry name" value="ABC TRANSPORTER PERMEASE PROTEIN MG189-RELATED-RELATED"/>
    <property type="match status" value="1"/>
</dbReference>
<dbReference type="AlphaFoldDB" id="A0A328U5H7"/>
<organism evidence="9 10">
    <name type="scientific">Paenibacillus montanisoli</name>
    <dbReference type="NCBI Taxonomy" id="2081970"/>
    <lineage>
        <taxon>Bacteria</taxon>
        <taxon>Bacillati</taxon>
        <taxon>Bacillota</taxon>
        <taxon>Bacilli</taxon>
        <taxon>Bacillales</taxon>
        <taxon>Paenibacillaceae</taxon>
        <taxon>Paenibacillus</taxon>
    </lineage>
</organism>
<proteinExistence type="inferred from homology"/>
<dbReference type="InterPro" id="IPR000515">
    <property type="entry name" value="MetI-like"/>
</dbReference>
<dbReference type="RefSeq" id="WP_112883430.1">
    <property type="nucleotide sequence ID" value="NZ_QLUW01000003.1"/>
</dbReference>
<evidence type="ECO:0000256" key="3">
    <source>
        <dbReference type="ARBA" id="ARBA00022475"/>
    </source>
</evidence>
<keyword evidence="5 7" id="KW-1133">Transmembrane helix</keyword>
<keyword evidence="10" id="KW-1185">Reference proteome</keyword>
<dbReference type="GO" id="GO:0055085">
    <property type="term" value="P:transmembrane transport"/>
    <property type="evidence" value="ECO:0007669"/>
    <property type="project" value="InterPro"/>
</dbReference>
<evidence type="ECO:0000313" key="9">
    <source>
        <dbReference type="EMBL" id="RAP75166.1"/>
    </source>
</evidence>
<evidence type="ECO:0000256" key="1">
    <source>
        <dbReference type="ARBA" id="ARBA00004651"/>
    </source>
</evidence>
<feature type="transmembrane region" description="Helical" evidence="7">
    <location>
        <begin position="256"/>
        <end position="275"/>
    </location>
</feature>
<dbReference type="Proteomes" id="UP000249260">
    <property type="component" value="Unassembled WGS sequence"/>
</dbReference>
<dbReference type="Pfam" id="PF00528">
    <property type="entry name" value="BPD_transp_1"/>
    <property type="match status" value="1"/>
</dbReference>
<dbReference type="CDD" id="cd06261">
    <property type="entry name" value="TM_PBP2"/>
    <property type="match status" value="1"/>
</dbReference>
<dbReference type="SUPFAM" id="SSF161098">
    <property type="entry name" value="MetI-like"/>
    <property type="match status" value="1"/>
</dbReference>
<comment type="subcellular location">
    <subcellularLocation>
        <location evidence="1 7">Cell membrane</location>
        <topology evidence="1 7">Multi-pass membrane protein</topology>
    </subcellularLocation>
</comment>
<evidence type="ECO:0000259" key="8">
    <source>
        <dbReference type="PROSITE" id="PS50928"/>
    </source>
</evidence>
<feature type="transmembrane region" description="Helical" evidence="7">
    <location>
        <begin position="183"/>
        <end position="208"/>
    </location>
</feature>
<dbReference type="InterPro" id="IPR035906">
    <property type="entry name" value="MetI-like_sf"/>
</dbReference>
<name>A0A328U5H7_9BACL</name>
<protein>
    <submittedName>
        <fullName evidence="9">Carbohydrate ABC transporter permease</fullName>
    </submittedName>
</protein>
<dbReference type="EMBL" id="QLUW01000003">
    <property type="protein sequence ID" value="RAP75166.1"/>
    <property type="molecule type" value="Genomic_DNA"/>
</dbReference>
<dbReference type="PANTHER" id="PTHR43744:SF9">
    <property type="entry name" value="POLYGALACTURONAN_RHAMNOGALACTURONAN TRANSPORT SYSTEM PERMEASE PROTEIN YTCP"/>
    <property type="match status" value="1"/>
</dbReference>
<evidence type="ECO:0000256" key="2">
    <source>
        <dbReference type="ARBA" id="ARBA00022448"/>
    </source>
</evidence>
<feature type="transmembrane region" description="Helical" evidence="7">
    <location>
        <begin position="141"/>
        <end position="162"/>
    </location>
</feature>
<dbReference type="PROSITE" id="PS50928">
    <property type="entry name" value="ABC_TM1"/>
    <property type="match status" value="1"/>
</dbReference>
<keyword evidence="6 7" id="KW-0472">Membrane</keyword>
<keyword evidence="2 7" id="KW-0813">Transport</keyword>
<feature type="transmembrane region" description="Helical" evidence="7">
    <location>
        <begin position="69"/>
        <end position="98"/>
    </location>
</feature>
<evidence type="ECO:0000313" key="10">
    <source>
        <dbReference type="Proteomes" id="UP000249260"/>
    </source>
</evidence>
<keyword evidence="4 7" id="KW-0812">Transmembrane</keyword>
<evidence type="ECO:0000256" key="7">
    <source>
        <dbReference type="RuleBase" id="RU363032"/>
    </source>
</evidence>
<comment type="caution">
    <text evidence="9">The sequence shown here is derived from an EMBL/GenBank/DDBJ whole genome shotgun (WGS) entry which is preliminary data.</text>
</comment>
<dbReference type="OrthoDB" id="157184at2"/>
<evidence type="ECO:0000256" key="6">
    <source>
        <dbReference type="ARBA" id="ARBA00023136"/>
    </source>
</evidence>
<feature type="transmembrane region" description="Helical" evidence="7">
    <location>
        <begin position="110"/>
        <end position="129"/>
    </location>
</feature>
<dbReference type="Gene3D" id="1.10.3720.10">
    <property type="entry name" value="MetI-like"/>
    <property type="match status" value="1"/>
</dbReference>
<comment type="similarity">
    <text evidence="7">Belongs to the binding-protein-dependent transport system permease family.</text>
</comment>
<sequence>MIQRSLSDKVMQVLIHFILLAFGLTCVYPFILTFMASISSEKSILDYGYQLIPKEFSLLAYELVFKDEFIYSGYTVSIFVTVAGTAMSLLICGMAGYAMSIKRVKYRNAVAIYFYLTMVFGAGLLPWYLVCTQFLHLQNTVLALILPGLVSPFNVFLMRNYFASIPSELIESAEIDGCGVMRTFVQIIIPLSLPIMATITLFIGLAYWNDWASALWFIDNPDLYPLQYMLFRIESLMSFVKQYGSMGDMTMPTETFQVATLFVTIGPIIFLYPFIQRYFVKGIMIGAVKG</sequence>
<dbReference type="GO" id="GO:0005886">
    <property type="term" value="C:plasma membrane"/>
    <property type="evidence" value="ECO:0007669"/>
    <property type="project" value="UniProtKB-SubCell"/>
</dbReference>
<evidence type="ECO:0000256" key="4">
    <source>
        <dbReference type="ARBA" id="ARBA00022692"/>
    </source>
</evidence>
<evidence type="ECO:0000256" key="5">
    <source>
        <dbReference type="ARBA" id="ARBA00022989"/>
    </source>
</evidence>
<reference evidence="9 10" key="1">
    <citation type="submission" date="2018-06" db="EMBL/GenBank/DDBJ databases">
        <title>Paenibacillus montanisoli sp. nov., isolated from mountain area soil.</title>
        <authorList>
            <person name="Wu M."/>
        </authorList>
    </citation>
    <scope>NUCLEOTIDE SEQUENCE [LARGE SCALE GENOMIC DNA]</scope>
    <source>
        <strain evidence="9 10">RA17</strain>
    </source>
</reference>
<keyword evidence="3" id="KW-1003">Cell membrane</keyword>
<feature type="transmembrane region" description="Helical" evidence="7">
    <location>
        <begin position="12"/>
        <end position="38"/>
    </location>
</feature>
<gene>
    <name evidence="9" type="ORF">DL346_17445</name>
</gene>
<feature type="domain" description="ABC transmembrane type-1" evidence="8">
    <location>
        <begin position="74"/>
        <end position="274"/>
    </location>
</feature>